<keyword evidence="7 12" id="KW-0378">Hydrolase</keyword>
<reference evidence="15" key="1">
    <citation type="journal article" date="2019" name="Int. J. Syst. Evol. Microbiol.">
        <title>The Global Catalogue of Microorganisms (GCM) 10K type strain sequencing project: providing services to taxonomists for standard genome sequencing and annotation.</title>
        <authorList>
            <consortium name="The Broad Institute Genomics Platform"/>
            <consortium name="The Broad Institute Genome Sequencing Center for Infectious Disease"/>
            <person name="Wu L."/>
            <person name="Ma J."/>
        </authorList>
    </citation>
    <scope>NUCLEOTIDE SEQUENCE [LARGE SCALE GENOMIC DNA]</scope>
    <source>
        <strain evidence="15">JCM 3369</strain>
    </source>
</reference>
<evidence type="ECO:0000256" key="12">
    <source>
        <dbReference type="RuleBase" id="RU003476"/>
    </source>
</evidence>
<evidence type="ECO:0000256" key="11">
    <source>
        <dbReference type="ARBA" id="ARBA00038905"/>
    </source>
</evidence>
<evidence type="ECO:0000256" key="5">
    <source>
        <dbReference type="ARBA" id="ARBA00022723"/>
    </source>
</evidence>
<evidence type="ECO:0000256" key="7">
    <source>
        <dbReference type="ARBA" id="ARBA00022801"/>
    </source>
</evidence>
<dbReference type="SUPFAM" id="SSF55811">
    <property type="entry name" value="Nudix"/>
    <property type="match status" value="1"/>
</dbReference>
<name>A0ABV9D8F4_9MICO</name>
<evidence type="ECO:0000256" key="1">
    <source>
        <dbReference type="ARBA" id="ARBA00001946"/>
    </source>
</evidence>
<dbReference type="PANTHER" id="PTHR47707:SF1">
    <property type="entry name" value="NUDIX HYDROLASE FAMILY PROTEIN"/>
    <property type="match status" value="1"/>
</dbReference>
<keyword evidence="9" id="KW-0234">DNA repair</keyword>
<evidence type="ECO:0000256" key="6">
    <source>
        <dbReference type="ARBA" id="ARBA00022763"/>
    </source>
</evidence>
<dbReference type="Gene3D" id="3.90.79.10">
    <property type="entry name" value="Nucleoside Triphosphate Pyrophosphohydrolase"/>
    <property type="match status" value="1"/>
</dbReference>
<comment type="similarity">
    <text evidence="2 12">Belongs to the Nudix hydrolase family.</text>
</comment>
<keyword evidence="4" id="KW-0235">DNA replication</keyword>
<dbReference type="InterPro" id="IPR047127">
    <property type="entry name" value="MutT-like"/>
</dbReference>
<comment type="cofactor">
    <cofactor evidence="1">
        <name>Mg(2+)</name>
        <dbReference type="ChEBI" id="CHEBI:18420"/>
    </cofactor>
</comment>
<sequence>MADAPRRLVAAAAVVDDATAPRRVLAARRSAPPALAGRWELPGGKVEPGERAEDALHRELAEELGITVRLGAVVAGPADGDWPVLEGRTMRVWLATVASGEPRPLLDHDELRWVDAEDWPALPWLDPDRPILAAILG</sequence>
<comment type="caution">
    <text evidence="14">The sequence shown here is derived from an EMBL/GenBank/DDBJ whole genome shotgun (WGS) entry which is preliminary data.</text>
</comment>
<keyword evidence="15" id="KW-1185">Reference proteome</keyword>
<dbReference type="RefSeq" id="WP_122825206.1">
    <property type="nucleotide sequence ID" value="NZ_CP033325.1"/>
</dbReference>
<protein>
    <recommendedName>
        <fullName evidence="11">8-oxo-dGTP diphosphatase</fullName>
        <ecNumber evidence="11">3.6.1.55</ecNumber>
    </recommendedName>
</protein>
<keyword evidence="6" id="KW-0227">DNA damage</keyword>
<evidence type="ECO:0000313" key="14">
    <source>
        <dbReference type="EMBL" id="MFC4554637.1"/>
    </source>
</evidence>
<dbReference type="CDD" id="cd03425">
    <property type="entry name" value="NUDIX_MutT_NudA_like"/>
    <property type="match status" value="1"/>
</dbReference>
<evidence type="ECO:0000256" key="8">
    <source>
        <dbReference type="ARBA" id="ARBA00022842"/>
    </source>
</evidence>
<dbReference type="PANTHER" id="PTHR47707">
    <property type="entry name" value="8-OXO-DGTP DIPHOSPHATASE"/>
    <property type="match status" value="1"/>
</dbReference>
<evidence type="ECO:0000313" key="15">
    <source>
        <dbReference type="Proteomes" id="UP001595955"/>
    </source>
</evidence>
<accession>A0ABV9D8F4</accession>
<dbReference type="InterPro" id="IPR000086">
    <property type="entry name" value="NUDIX_hydrolase_dom"/>
</dbReference>
<feature type="domain" description="Nudix hydrolase" evidence="13">
    <location>
        <begin position="5"/>
        <end position="137"/>
    </location>
</feature>
<dbReference type="Proteomes" id="UP001595955">
    <property type="component" value="Unassembled WGS sequence"/>
</dbReference>
<comment type="catalytic activity">
    <reaction evidence="10">
        <text>8-oxo-dGTP + H2O = 8-oxo-dGMP + diphosphate + H(+)</text>
        <dbReference type="Rhea" id="RHEA:31575"/>
        <dbReference type="ChEBI" id="CHEBI:15377"/>
        <dbReference type="ChEBI" id="CHEBI:15378"/>
        <dbReference type="ChEBI" id="CHEBI:33019"/>
        <dbReference type="ChEBI" id="CHEBI:63224"/>
        <dbReference type="ChEBI" id="CHEBI:77896"/>
        <dbReference type="EC" id="3.6.1.55"/>
    </reaction>
</comment>
<dbReference type="InterPro" id="IPR020476">
    <property type="entry name" value="Nudix_hydrolase"/>
</dbReference>
<evidence type="ECO:0000256" key="4">
    <source>
        <dbReference type="ARBA" id="ARBA00022705"/>
    </source>
</evidence>
<dbReference type="InterPro" id="IPR015797">
    <property type="entry name" value="NUDIX_hydrolase-like_dom_sf"/>
</dbReference>
<proteinExistence type="inferred from homology"/>
<dbReference type="PROSITE" id="PS51462">
    <property type="entry name" value="NUDIX"/>
    <property type="match status" value="1"/>
</dbReference>
<evidence type="ECO:0000256" key="2">
    <source>
        <dbReference type="ARBA" id="ARBA00005582"/>
    </source>
</evidence>
<dbReference type="PROSITE" id="PS00893">
    <property type="entry name" value="NUDIX_BOX"/>
    <property type="match status" value="1"/>
</dbReference>
<organism evidence="14 15">
    <name type="scientific">Georgenia faecalis</name>
    <dbReference type="NCBI Taxonomy" id="2483799"/>
    <lineage>
        <taxon>Bacteria</taxon>
        <taxon>Bacillati</taxon>
        <taxon>Actinomycetota</taxon>
        <taxon>Actinomycetes</taxon>
        <taxon>Micrococcales</taxon>
        <taxon>Bogoriellaceae</taxon>
        <taxon>Georgenia</taxon>
    </lineage>
</organism>
<dbReference type="EMBL" id="JBHSGF010000003">
    <property type="protein sequence ID" value="MFC4554637.1"/>
    <property type="molecule type" value="Genomic_DNA"/>
</dbReference>
<keyword evidence="8" id="KW-0460">Magnesium</keyword>
<evidence type="ECO:0000256" key="3">
    <source>
        <dbReference type="ARBA" id="ARBA00022457"/>
    </source>
</evidence>
<dbReference type="InterPro" id="IPR020084">
    <property type="entry name" value="NUDIX_hydrolase_CS"/>
</dbReference>
<keyword evidence="5" id="KW-0479">Metal-binding</keyword>
<gene>
    <name evidence="14" type="ORF">ACFO3F_05200</name>
</gene>
<evidence type="ECO:0000259" key="13">
    <source>
        <dbReference type="PROSITE" id="PS51462"/>
    </source>
</evidence>
<dbReference type="Pfam" id="PF00293">
    <property type="entry name" value="NUDIX"/>
    <property type="match status" value="1"/>
</dbReference>
<dbReference type="GO" id="GO:0016787">
    <property type="term" value="F:hydrolase activity"/>
    <property type="evidence" value="ECO:0007669"/>
    <property type="project" value="UniProtKB-KW"/>
</dbReference>
<dbReference type="PRINTS" id="PR00502">
    <property type="entry name" value="NUDIXFAMILY"/>
</dbReference>
<evidence type="ECO:0000256" key="10">
    <source>
        <dbReference type="ARBA" id="ARBA00035861"/>
    </source>
</evidence>
<dbReference type="EC" id="3.6.1.55" evidence="11"/>
<evidence type="ECO:0000256" key="9">
    <source>
        <dbReference type="ARBA" id="ARBA00023204"/>
    </source>
</evidence>
<keyword evidence="3" id="KW-0515">Mutator protein</keyword>